<organism evidence="3 4">
    <name type="scientific">Candolleomyces aberdarensis</name>
    <dbReference type="NCBI Taxonomy" id="2316362"/>
    <lineage>
        <taxon>Eukaryota</taxon>
        <taxon>Fungi</taxon>
        <taxon>Dikarya</taxon>
        <taxon>Basidiomycota</taxon>
        <taxon>Agaricomycotina</taxon>
        <taxon>Agaricomycetes</taxon>
        <taxon>Agaricomycetidae</taxon>
        <taxon>Agaricales</taxon>
        <taxon>Agaricineae</taxon>
        <taxon>Psathyrellaceae</taxon>
        <taxon>Candolleomyces</taxon>
    </lineage>
</organism>
<evidence type="ECO:0000259" key="2">
    <source>
        <dbReference type="Pfam" id="PF22766"/>
    </source>
</evidence>
<dbReference type="Proteomes" id="UP000290288">
    <property type="component" value="Unassembled WGS sequence"/>
</dbReference>
<dbReference type="STRING" id="2316362.A0A4Q2DXZ1"/>
<dbReference type="PANTHER" id="PTHR12205:SF0">
    <property type="entry name" value="CENTROMERE_KINETOCHORE PROTEIN ZW10 HOMOLOG"/>
    <property type="match status" value="1"/>
</dbReference>
<keyword evidence="4" id="KW-1185">Reference proteome</keyword>
<feature type="domain" description="ZW10 C-terminal helical" evidence="2">
    <location>
        <begin position="769"/>
        <end position="912"/>
    </location>
</feature>
<dbReference type="EMBL" id="SDEE01000030">
    <property type="protein sequence ID" value="RXW23875.1"/>
    <property type="molecule type" value="Genomic_DNA"/>
</dbReference>
<feature type="compositionally biased region" description="Acidic residues" evidence="1">
    <location>
        <begin position="406"/>
        <end position="417"/>
    </location>
</feature>
<feature type="compositionally biased region" description="Polar residues" evidence="1">
    <location>
        <begin position="570"/>
        <end position="579"/>
    </location>
</feature>
<evidence type="ECO:0000313" key="4">
    <source>
        <dbReference type="Proteomes" id="UP000290288"/>
    </source>
</evidence>
<proteinExistence type="predicted"/>
<dbReference type="Gene3D" id="1.10.357.150">
    <property type="match status" value="1"/>
</dbReference>
<feature type="region of interest" description="Disordered" evidence="1">
    <location>
        <begin position="394"/>
        <end position="603"/>
    </location>
</feature>
<accession>A0A4Q2DXZ1</accession>
<feature type="compositionally biased region" description="Pro residues" evidence="1">
    <location>
        <begin position="515"/>
        <end position="525"/>
    </location>
</feature>
<reference evidence="3 4" key="1">
    <citation type="submission" date="2019-01" db="EMBL/GenBank/DDBJ databases">
        <title>Draft genome sequence of Psathyrella aberdarensis IHI B618.</title>
        <authorList>
            <person name="Buettner E."/>
            <person name="Kellner H."/>
        </authorList>
    </citation>
    <scope>NUCLEOTIDE SEQUENCE [LARGE SCALE GENOMIC DNA]</scope>
    <source>
        <strain evidence="3 4">IHI B618</strain>
    </source>
</reference>
<dbReference type="OrthoDB" id="534815at2759"/>
<dbReference type="InterPro" id="IPR046362">
    <property type="entry name" value="Zw10/DSL1_C_sf"/>
</dbReference>
<dbReference type="GO" id="GO:1990423">
    <property type="term" value="C:RZZ complex"/>
    <property type="evidence" value="ECO:0007669"/>
    <property type="project" value="TreeGrafter"/>
</dbReference>
<dbReference type="GO" id="GO:0005737">
    <property type="term" value="C:cytoplasm"/>
    <property type="evidence" value="ECO:0007669"/>
    <property type="project" value="GOC"/>
</dbReference>
<sequence length="922" mass="102456">MRIHERIQQDLPKFHHQFETSKSVQVRLHRLTEEVEALDDTISNPQSGLVPKTLQTLKAHAALSQAATDASVTADSLAHLLKCRQHYTSVMSLVQFGKLPEAVAASIDLDGLVGSSPEALQQAVIMKDMKRKIQALKSNIEGQLLDALSRSVIIQPTAMTIQLQVQVRDTEAMVTLDQILASLSSVALGDYLSVLKRDFVANFVDRVLQQPYSLKLDDSLTQHFLTLVPSPPSSEQRISRLENLSSIFDFVAQYLFPHLPSSHASPFLRSLSKPVVTSILNLYLIPQLPSSFGLLPPFLELVQACVDFEARYVVNLLNHESPAHTLKDWSDGLSGHYERQRRTAILARSRELLVEKIDLTATFQVDVARPLDSSYPIAVNGAEDEEDAWGFQDESSLNTSQTDSWGFDDDAEPETEDQPQAVEVKEPVKAEPINGTSEEDIDTDDAWGWNDDEKANENAQTEEVPPPQEESPTEEPSWDDDPWADPPSQEETPTDETNWDDDPWGDPSPADIEPAPVPPPKPATTPTPKAATRLERLASKNKKQANGNSLQHSIASPPPPLSLSQPNSAKTISSPQQTVLPRSPNPPLNSSNHHRRPSKIFVTAPTETYRVTSKTKQIVKFVEDVVAESKQFAASNLFTKSSKSPTSTSTSTPGSTLIQCSSSVLDLYQALCPVRFEKELSTIGGGLQFSNDCLYLSDSVDKIEREASHHPQLKERLGECRNDLKILGDSWFEDAVNRECLRGDQILVDGTQRFAFTGDQERYDECEEAINKVVRNIKDLARKIQPILTKTKYYQAVGRLVDAALSRVLHDIIALPDIPELESTRLAELCRIFNSLEGLFSEDPTQSSFVVAYVPSWLKFSYLSELLEASMADLSYLFEQGALVDFEIRELVNLVRALFADTQLRTNTINKLQEGHPVPTSA</sequence>
<name>A0A4Q2DXZ1_9AGAR</name>
<evidence type="ECO:0000256" key="1">
    <source>
        <dbReference type="SAM" id="MobiDB-lite"/>
    </source>
</evidence>
<evidence type="ECO:0000313" key="3">
    <source>
        <dbReference type="EMBL" id="RXW23875.1"/>
    </source>
</evidence>
<dbReference type="GO" id="GO:0007094">
    <property type="term" value="P:mitotic spindle assembly checkpoint signaling"/>
    <property type="evidence" value="ECO:0007669"/>
    <property type="project" value="TreeGrafter"/>
</dbReference>
<feature type="compositionally biased region" description="Acidic residues" evidence="1">
    <location>
        <begin position="471"/>
        <end position="483"/>
    </location>
</feature>
<comment type="caution">
    <text evidence="3">The sequence shown here is derived from an EMBL/GenBank/DDBJ whole genome shotgun (WGS) entry which is preliminary data.</text>
</comment>
<dbReference type="AlphaFoldDB" id="A0A4Q2DXZ1"/>
<feature type="compositionally biased region" description="Acidic residues" evidence="1">
    <location>
        <begin position="492"/>
        <end position="504"/>
    </location>
</feature>
<dbReference type="InterPro" id="IPR055148">
    <property type="entry name" value="ZW10_C_2"/>
</dbReference>
<dbReference type="PANTHER" id="PTHR12205">
    <property type="entry name" value="CENTROMERE/KINETOCHORE PROTEIN ZW10"/>
    <property type="match status" value="1"/>
</dbReference>
<protein>
    <recommendedName>
        <fullName evidence="2">ZW10 C-terminal helical domain-containing protein</fullName>
    </recommendedName>
</protein>
<feature type="compositionally biased region" description="Polar residues" evidence="1">
    <location>
        <begin position="394"/>
        <end position="404"/>
    </location>
</feature>
<dbReference type="Pfam" id="PF22766">
    <property type="entry name" value="ZW10_C2"/>
    <property type="match status" value="1"/>
</dbReference>
<gene>
    <name evidence="3" type="ORF">EST38_g1968</name>
</gene>
<dbReference type="GO" id="GO:0006888">
    <property type="term" value="P:endoplasmic reticulum to Golgi vesicle-mediated transport"/>
    <property type="evidence" value="ECO:0007669"/>
    <property type="project" value="TreeGrafter"/>
</dbReference>